<protein>
    <recommendedName>
        <fullName evidence="4">Outer membrane protein with beta-barrel domain</fullName>
    </recommendedName>
</protein>
<gene>
    <name evidence="2" type="ORF">B0I21_102143</name>
</gene>
<evidence type="ECO:0000313" key="3">
    <source>
        <dbReference type="Proteomes" id="UP000294752"/>
    </source>
</evidence>
<feature type="signal peptide" evidence="1">
    <location>
        <begin position="1"/>
        <end position="22"/>
    </location>
</feature>
<dbReference type="AlphaFoldDB" id="A0A4R7D5I7"/>
<evidence type="ECO:0000313" key="2">
    <source>
        <dbReference type="EMBL" id="TDS15827.1"/>
    </source>
</evidence>
<comment type="caution">
    <text evidence="2">The sequence shown here is derived from an EMBL/GenBank/DDBJ whole genome shotgun (WGS) entry which is preliminary data.</text>
</comment>
<sequence>MAKLFTLLLFLQLFAYPIYARANTDDALQDCEQITAIALEKLVPALKKNDYQPLESILGTMQSACGESEFTQRMRIIQALVEKKATAELIADYLSKNYHEVLTMRWDYSVEKEYRRIYQDNKPDFSYIPLNHPIDSLTKLKANALLVSSSYTLNAQEEQITYLFADQLDKFYQSYAGEATQPVVQETLPVVSENVSRANYDNKRAGVVIAAGAEFPITGSDPLFKTNPTVSVMYASGLSSLFLFEGGIKIRINSNDRSFDYNLYNEVEHVNSGASFSLGGNIGIKAFDNDKFIIAPKAGLYLDVTTTGLSEVNYYDDGYYDDEYEEGGSSVQYHNVNTMRTTLGLNIMRHIAGKKYIGLEAAYHYIPYNWDSSLLTTIQPNYASLQLFFRF</sequence>
<evidence type="ECO:0008006" key="4">
    <source>
        <dbReference type="Google" id="ProtNLM"/>
    </source>
</evidence>
<evidence type="ECO:0000256" key="1">
    <source>
        <dbReference type="SAM" id="SignalP"/>
    </source>
</evidence>
<organism evidence="2 3">
    <name type="scientific">Sphingobacterium paludis</name>
    <dbReference type="NCBI Taxonomy" id="1476465"/>
    <lineage>
        <taxon>Bacteria</taxon>
        <taxon>Pseudomonadati</taxon>
        <taxon>Bacteroidota</taxon>
        <taxon>Sphingobacteriia</taxon>
        <taxon>Sphingobacteriales</taxon>
        <taxon>Sphingobacteriaceae</taxon>
        <taxon>Sphingobacterium</taxon>
    </lineage>
</organism>
<feature type="chain" id="PRO_5021019734" description="Outer membrane protein with beta-barrel domain" evidence="1">
    <location>
        <begin position="23"/>
        <end position="391"/>
    </location>
</feature>
<dbReference type="OrthoDB" id="697157at2"/>
<dbReference type="RefSeq" id="WP_133639129.1">
    <property type="nucleotide sequence ID" value="NZ_SNZV01000002.1"/>
</dbReference>
<reference evidence="2 3" key="1">
    <citation type="submission" date="2019-03" db="EMBL/GenBank/DDBJ databases">
        <title>Genomic Encyclopedia of Type Strains, Phase III (KMG-III): the genomes of soil and plant-associated and newly described type strains.</title>
        <authorList>
            <person name="Whitman W."/>
        </authorList>
    </citation>
    <scope>NUCLEOTIDE SEQUENCE [LARGE SCALE GENOMIC DNA]</scope>
    <source>
        <strain evidence="2 3">CGMCC 1.12801</strain>
    </source>
</reference>
<accession>A0A4R7D5I7</accession>
<keyword evidence="3" id="KW-1185">Reference proteome</keyword>
<proteinExistence type="predicted"/>
<name>A0A4R7D5I7_9SPHI</name>
<keyword evidence="1" id="KW-0732">Signal</keyword>
<dbReference type="Proteomes" id="UP000294752">
    <property type="component" value="Unassembled WGS sequence"/>
</dbReference>
<dbReference type="EMBL" id="SNZV01000002">
    <property type="protein sequence ID" value="TDS15827.1"/>
    <property type="molecule type" value="Genomic_DNA"/>
</dbReference>